<keyword evidence="8" id="KW-1185">Reference proteome</keyword>
<dbReference type="SUPFAM" id="SSF144232">
    <property type="entry name" value="HIT/MYND zinc finger-like"/>
    <property type="match status" value="1"/>
</dbReference>
<dbReference type="EMBL" id="JACGCI010000002">
    <property type="protein sequence ID" value="KAF6765467.1"/>
    <property type="molecule type" value="Genomic_DNA"/>
</dbReference>
<keyword evidence="2 4" id="KW-0863">Zinc-finger</keyword>
<dbReference type="Proteomes" id="UP000521943">
    <property type="component" value="Unassembled WGS sequence"/>
</dbReference>
<organism evidence="7 8">
    <name type="scientific">Ephemerocybe angulata</name>
    <dbReference type="NCBI Taxonomy" id="980116"/>
    <lineage>
        <taxon>Eukaryota</taxon>
        <taxon>Fungi</taxon>
        <taxon>Dikarya</taxon>
        <taxon>Basidiomycota</taxon>
        <taxon>Agaricomycotina</taxon>
        <taxon>Agaricomycetes</taxon>
        <taxon>Agaricomycetidae</taxon>
        <taxon>Agaricales</taxon>
        <taxon>Agaricineae</taxon>
        <taxon>Psathyrellaceae</taxon>
        <taxon>Ephemerocybe</taxon>
    </lineage>
</organism>
<comment type="caution">
    <text evidence="7">The sequence shown here is derived from an EMBL/GenBank/DDBJ whole genome shotgun (WGS) entry which is preliminary data.</text>
</comment>
<dbReference type="PROSITE" id="PS50865">
    <property type="entry name" value="ZF_MYND_2"/>
    <property type="match status" value="1"/>
</dbReference>
<feature type="compositionally biased region" description="Basic and acidic residues" evidence="5">
    <location>
        <begin position="1"/>
        <end position="17"/>
    </location>
</feature>
<evidence type="ECO:0000256" key="2">
    <source>
        <dbReference type="ARBA" id="ARBA00022771"/>
    </source>
</evidence>
<evidence type="ECO:0000256" key="3">
    <source>
        <dbReference type="ARBA" id="ARBA00022833"/>
    </source>
</evidence>
<evidence type="ECO:0000259" key="6">
    <source>
        <dbReference type="PROSITE" id="PS50865"/>
    </source>
</evidence>
<keyword evidence="3" id="KW-0862">Zinc</keyword>
<evidence type="ECO:0000313" key="7">
    <source>
        <dbReference type="EMBL" id="KAF6765467.1"/>
    </source>
</evidence>
<evidence type="ECO:0000256" key="4">
    <source>
        <dbReference type="PROSITE-ProRule" id="PRU00134"/>
    </source>
</evidence>
<dbReference type="InterPro" id="IPR002893">
    <property type="entry name" value="Znf_MYND"/>
</dbReference>
<dbReference type="GO" id="GO:0008270">
    <property type="term" value="F:zinc ion binding"/>
    <property type="evidence" value="ECO:0007669"/>
    <property type="project" value="UniProtKB-KW"/>
</dbReference>
<dbReference type="AlphaFoldDB" id="A0A8H6MHJ3"/>
<evidence type="ECO:0000256" key="1">
    <source>
        <dbReference type="ARBA" id="ARBA00022723"/>
    </source>
</evidence>
<gene>
    <name evidence="7" type="ORF">DFP72DRAFT_867915</name>
</gene>
<evidence type="ECO:0000256" key="5">
    <source>
        <dbReference type="SAM" id="MobiDB-lite"/>
    </source>
</evidence>
<sequence>MSTRRDRPLDSQRRFPEHGSQSQGRDRDSDDRLHKLLENVRRSGTSAITALTKHLRKDRHFNALDSCLASFTASDIPSSPINRLDKEGLDLCRAQLENIANLALIVQASVKIEDPQYDISQFIWLLIDRWSSATKWITYMIVQLTGPDDRGPAAVTEFMTLPETVDLLSVLFLGHYKQRDRYWPPPSHPSRLWVLLFLFNVSRWLKREPMATAFATRLLSLPHNRKPIVTKGFLYHARNINDRHASGILDEDTAAMAIRHLTDCFCTLAAQPRIWISRTFLQDYLRAILDLSNNAVKSQRIQYATLFWPRLHDCCTYLIQCVIEHSPNPISFLALLIRSGIISQILTGMLLVSYGDEWTPMIANAPLNLLLPYHYTSRVAQAMAEIERLPFLKAVNLNNPELTEIFNRLENSGKRFSVVYLDQHGRRFQTEACNNQNHWETTRSMPRRNSTKLKRCSTCRVVMYCCEACQREDWGSFHARECCLLHRWYLDLTAQQKSFLSFKMRHDQLRYIEYLVNANLPASASNNEAPFIRSESGILVCRLGPSEPSSPTDPAIEVFNFASRPGDIVARTPRTPLSGYRDCYRLGQDSNEVNPRLANLESDSVLEDPQSVILAQGIFPFHTDKRSVHLLAKLKRFPEEESGGKYKIVSHVLGLA</sequence>
<accession>A0A8H6MHJ3</accession>
<feature type="domain" description="MYND-type" evidence="6">
    <location>
        <begin position="433"/>
        <end position="482"/>
    </location>
</feature>
<proteinExistence type="predicted"/>
<feature type="region of interest" description="Disordered" evidence="5">
    <location>
        <begin position="1"/>
        <end position="31"/>
    </location>
</feature>
<evidence type="ECO:0000313" key="8">
    <source>
        <dbReference type="Proteomes" id="UP000521943"/>
    </source>
</evidence>
<dbReference type="Pfam" id="PF01753">
    <property type="entry name" value="zf-MYND"/>
    <property type="match status" value="1"/>
</dbReference>
<protein>
    <recommendedName>
        <fullName evidence="6">MYND-type domain-containing protein</fullName>
    </recommendedName>
</protein>
<reference evidence="7 8" key="1">
    <citation type="submission" date="2020-07" db="EMBL/GenBank/DDBJ databases">
        <title>Comparative genomics of pyrophilous fungi reveals a link between fire events and developmental genes.</title>
        <authorList>
            <consortium name="DOE Joint Genome Institute"/>
            <person name="Steindorff A.S."/>
            <person name="Carver A."/>
            <person name="Calhoun S."/>
            <person name="Stillman K."/>
            <person name="Liu H."/>
            <person name="Lipzen A."/>
            <person name="Pangilinan J."/>
            <person name="Labutti K."/>
            <person name="Bruns T.D."/>
            <person name="Grigoriev I.V."/>
        </authorList>
    </citation>
    <scope>NUCLEOTIDE SEQUENCE [LARGE SCALE GENOMIC DNA]</scope>
    <source>
        <strain evidence="7 8">CBS 144469</strain>
    </source>
</reference>
<keyword evidence="1" id="KW-0479">Metal-binding</keyword>
<dbReference type="OrthoDB" id="2915092at2759"/>
<name>A0A8H6MHJ3_9AGAR</name>
<dbReference type="Gene3D" id="6.10.140.2220">
    <property type="match status" value="1"/>
</dbReference>